<dbReference type="Pfam" id="PF13843">
    <property type="entry name" value="DDE_Tnp_1_7"/>
    <property type="match status" value="1"/>
</dbReference>
<evidence type="ECO:0000313" key="3">
    <source>
        <dbReference type="Proteomes" id="UP001160148"/>
    </source>
</evidence>
<dbReference type="InterPro" id="IPR029526">
    <property type="entry name" value="PGBD"/>
</dbReference>
<dbReference type="PANTHER" id="PTHR47272">
    <property type="entry name" value="DDE_TNP_1_7 DOMAIN-CONTAINING PROTEIN"/>
    <property type="match status" value="1"/>
</dbReference>
<sequence>MLIEYFMKYFDNTFFENVAFNTNVYAVQNNSNNFKPTSATEIKSLIAIQMVVGCLKYPKKEMYWTRRYRVNIIAYTMTKNRFSSMRQHIHLINNLGIPRNNKDKFVKVRPIFDTLNIQAQMEMLQS</sequence>
<dbReference type="EMBL" id="CARXXK010000002">
    <property type="protein sequence ID" value="CAI6359043.1"/>
    <property type="molecule type" value="Genomic_DNA"/>
</dbReference>
<reference evidence="2 3" key="1">
    <citation type="submission" date="2023-01" db="EMBL/GenBank/DDBJ databases">
        <authorList>
            <person name="Whitehead M."/>
        </authorList>
    </citation>
    <scope>NUCLEOTIDE SEQUENCE [LARGE SCALE GENOMIC DNA]</scope>
</reference>
<organism evidence="2 3">
    <name type="scientific">Macrosiphum euphorbiae</name>
    <name type="common">potato aphid</name>
    <dbReference type="NCBI Taxonomy" id="13131"/>
    <lineage>
        <taxon>Eukaryota</taxon>
        <taxon>Metazoa</taxon>
        <taxon>Ecdysozoa</taxon>
        <taxon>Arthropoda</taxon>
        <taxon>Hexapoda</taxon>
        <taxon>Insecta</taxon>
        <taxon>Pterygota</taxon>
        <taxon>Neoptera</taxon>
        <taxon>Paraneoptera</taxon>
        <taxon>Hemiptera</taxon>
        <taxon>Sternorrhyncha</taxon>
        <taxon>Aphidomorpha</taxon>
        <taxon>Aphidoidea</taxon>
        <taxon>Aphididae</taxon>
        <taxon>Macrosiphini</taxon>
        <taxon>Macrosiphum</taxon>
    </lineage>
</organism>
<comment type="caution">
    <text evidence="2">The sequence shown here is derived from an EMBL/GenBank/DDBJ whole genome shotgun (WGS) entry which is preliminary data.</text>
</comment>
<name>A0AAV0WT95_9HEMI</name>
<dbReference type="Proteomes" id="UP001160148">
    <property type="component" value="Unassembled WGS sequence"/>
</dbReference>
<accession>A0AAV0WT95</accession>
<proteinExistence type="predicted"/>
<dbReference type="AlphaFoldDB" id="A0AAV0WT95"/>
<protein>
    <recommendedName>
        <fullName evidence="1">PiggyBac transposable element-derived protein domain-containing protein</fullName>
    </recommendedName>
</protein>
<evidence type="ECO:0000313" key="2">
    <source>
        <dbReference type="EMBL" id="CAI6359043.1"/>
    </source>
</evidence>
<gene>
    <name evidence="2" type="ORF">MEUPH1_LOCUS14494</name>
</gene>
<dbReference type="PANTHER" id="PTHR47272:SF1">
    <property type="entry name" value="PIGGYBAC TRANSPOSABLE ELEMENT-DERIVED PROTEIN 3-LIKE"/>
    <property type="match status" value="1"/>
</dbReference>
<keyword evidence="3" id="KW-1185">Reference proteome</keyword>
<feature type="domain" description="PiggyBac transposable element-derived protein" evidence="1">
    <location>
        <begin position="4"/>
        <end position="119"/>
    </location>
</feature>
<evidence type="ECO:0000259" key="1">
    <source>
        <dbReference type="Pfam" id="PF13843"/>
    </source>
</evidence>